<dbReference type="AlphaFoldDB" id="A0A486UWK8"/>
<protein>
    <submittedName>
        <fullName evidence="1">Putative prophage protein</fullName>
    </submittedName>
</protein>
<reference evidence="1" key="1">
    <citation type="submission" date="2019-03" db="EMBL/GenBank/DDBJ databases">
        <authorList>
            <consortium name="Pathogen Informatics"/>
        </authorList>
    </citation>
    <scope>NUCLEOTIDE SEQUENCE</scope>
    <source>
        <strain evidence="1">5012STDY7626360</strain>
    </source>
</reference>
<dbReference type="PANTHER" id="PTHR36572:SF2">
    <property type="entry name" value="DNA DAMAGE-INDUCIBLE PROTEIN I"/>
    <property type="match status" value="1"/>
</dbReference>
<dbReference type="InterPro" id="IPR010391">
    <property type="entry name" value="DNA_damage-inducible_DinI-like"/>
</dbReference>
<dbReference type="Gene3D" id="3.30.910.10">
    <property type="entry name" value="DinI-like"/>
    <property type="match status" value="1"/>
</dbReference>
<dbReference type="RefSeq" id="WP_050516734.1">
    <property type="nucleotide sequence ID" value="NZ_BNFD01000001.1"/>
</dbReference>
<dbReference type="EMBL" id="CAAHDG010000006">
    <property type="protein sequence ID" value="VGM43182.1"/>
    <property type="molecule type" value="Genomic_DNA"/>
</dbReference>
<name>A0A486UWK8_KLEPN</name>
<accession>A0A486UWK8</accession>
<dbReference type="Pfam" id="PF06183">
    <property type="entry name" value="DinI"/>
    <property type="match status" value="1"/>
</dbReference>
<gene>
    <name evidence="1" type="primary">dinI_2</name>
    <name evidence="1" type="ORF">SAMEA4873561_02401</name>
</gene>
<dbReference type="PANTHER" id="PTHR36572">
    <property type="entry name" value="DNA DAMAGE-INDUCIBLE PROTEIN I-RELATED"/>
    <property type="match status" value="1"/>
</dbReference>
<dbReference type="InterPro" id="IPR036687">
    <property type="entry name" value="DinI-like_sf"/>
</dbReference>
<organism evidence="1">
    <name type="scientific">Klebsiella pneumoniae</name>
    <dbReference type="NCBI Taxonomy" id="573"/>
    <lineage>
        <taxon>Bacteria</taxon>
        <taxon>Pseudomonadati</taxon>
        <taxon>Pseudomonadota</taxon>
        <taxon>Gammaproteobacteria</taxon>
        <taxon>Enterobacterales</taxon>
        <taxon>Enterobacteriaceae</taxon>
        <taxon>Klebsiella/Raoultella group</taxon>
        <taxon>Klebsiella</taxon>
        <taxon>Klebsiella pneumoniae complex</taxon>
    </lineage>
</organism>
<evidence type="ECO:0000313" key="1">
    <source>
        <dbReference type="EMBL" id="VGM43182.1"/>
    </source>
</evidence>
<dbReference type="GO" id="GO:0009432">
    <property type="term" value="P:SOS response"/>
    <property type="evidence" value="ECO:0007669"/>
    <property type="project" value="TreeGrafter"/>
</dbReference>
<dbReference type="SUPFAM" id="SSF54857">
    <property type="entry name" value="DNA damage-inducible protein DinI"/>
    <property type="match status" value="1"/>
</dbReference>
<sequence>MDRELSEHVMIERVEMIARLTAEGACQERDREIALNLIAEIARGNLMKNNNFSVVFSAPPADEKFAKEGKVKVNITLDKDQKIGQPVIDAFQCELTRRIQSVFPSTRVTVKKGSMTGVELMGFDKDSDREALDSILQEVWEDESWR</sequence>
<proteinExistence type="predicted"/>